<keyword evidence="6" id="KW-0653">Protein transport</keyword>
<keyword evidence="5 10" id="KW-0812">Transmembrane</keyword>
<comment type="similarity">
    <text evidence="2">Belongs to the YajC family.</text>
</comment>
<evidence type="ECO:0000256" key="9">
    <source>
        <dbReference type="ARBA" id="ARBA00023136"/>
    </source>
</evidence>
<keyword evidence="12" id="KW-1185">Reference proteome</keyword>
<keyword evidence="3" id="KW-0813">Transport</keyword>
<protein>
    <submittedName>
        <fullName evidence="11">Preprotein translocase subunit YajC</fullName>
    </submittedName>
</protein>
<organism evidence="11 12">
    <name type="scientific">Anaeroselena agilis</name>
    <dbReference type="NCBI Taxonomy" id="3063788"/>
    <lineage>
        <taxon>Bacteria</taxon>
        <taxon>Bacillati</taxon>
        <taxon>Bacillota</taxon>
        <taxon>Negativicutes</taxon>
        <taxon>Acetonemataceae</taxon>
        <taxon>Anaeroselena</taxon>
    </lineage>
</organism>
<sequence>MEFLSPEILQWAPFIIMIVIFYFLFYRPQKKEQKKRSDMLGSMKKGDRVVTIGGIHGTITGFSDDTVTIRVAEKVELDFNRAAVASVKNKAE</sequence>
<evidence type="ECO:0000313" key="12">
    <source>
        <dbReference type="Proteomes" id="UP001254848"/>
    </source>
</evidence>
<dbReference type="PANTHER" id="PTHR33909">
    <property type="entry name" value="SEC TRANSLOCON ACCESSORY COMPLEX SUBUNIT YAJC"/>
    <property type="match status" value="1"/>
</dbReference>
<evidence type="ECO:0000256" key="8">
    <source>
        <dbReference type="ARBA" id="ARBA00023010"/>
    </source>
</evidence>
<reference evidence="11 12" key="1">
    <citation type="submission" date="2023-07" db="EMBL/GenBank/DDBJ databases">
        <title>The novel representative of Negativicutes class, Anaeroselena agilis gen. nov. sp. nov.</title>
        <authorList>
            <person name="Prokofeva M.I."/>
            <person name="Elcheninov A.G."/>
            <person name="Klyukina A."/>
            <person name="Kublanov I.V."/>
            <person name="Frolov E.N."/>
            <person name="Podosokorskaya O.A."/>
        </authorList>
    </citation>
    <scope>NUCLEOTIDE SEQUENCE [LARGE SCALE GENOMIC DNA]</scope>
    <source>
        <strain evidence="11 12">4137-cl</strain>
    </source>
</reference>
<dbReference type="InterPro" id="IPR003849">
    <property type="entry name" value="Preprotein_translocase_YajC"/>
</dbReference>
<dbReference type="RefSeq" id="WP_413779541.1">
    <property type="nucleotide sequence ID" value="NZ_JAUOZS010000001.1"/>
</dbReference>
<evidence type="ECO:0000256" key="4">
    <source>
        <dbReference type="ARBA" id="ARBA00022475"/>
    </source>
</evidence>
<name>A0ABU3NW39_9FIRM</name>
<proteinExistence type="inferred from homology"/>
<keyword evidence="9 10" id="KW-0472">Membrane</keyword>
<keyword evidence="8" id="KW-0811">Translocation</keyword>
<dbReference type="Proteomes" id="UP001254848">
    <property type="component" value="Unassembled WGS sequence"/>
</dbReference>
<dbReference type="Pfam" id="PF02699">
    <property type="entry name" value="YajC"/>
    <property type="match status" value="1"/>
</dbReference>
<evidence type="ECO:0000313" key="11">
    <source>
        <dbReference type="EMBL" id="MDT8901013.1"/>
    </source>
</evidence>
<comment type="subcellular location">
    <subcellularLocation>
        <location evidence="1">Cell membrane</location>
        <topology evidence="1">Single-pass membrane protein</topology>
    </subcellularLocation>
</comment>
<dbReference type="SMART" id="SM01323">
    <property type="entry name" value="YajC"/>
    <property type="match status" value="1"/>
</dbReference>
<dbReference type="PRINTS" id="PR01853">
    <property type="entry name" value="YAJCTRNLCASE"/>
</dbReference>
<evidence type="ECO:0000256" key="1">
    <source>
        <dbReference type="ARBA" id="ARBA00004162"/>
    </source>
</evidence>
<keyword evidence="7 10" id="KW-1133">Transmembrane helix</keyword>
<feature type="transmembrane region" description="Helical" evidence="10">
    <location>
        <begin position="6"/>
        <end position="26"/>
    </location>
</feature>
<gene>
    <name evidence="11" type="primary">yajC</name>
    <name evidence="11" type="ORF">Q4T40_07175</name>
</gene>
<evidence type="ECO:0000256" key="7">
    <source>
        <dbReference type="ARBA" id="ARBA00022989"/>
    </source>
</evidence>
<accession>A0ABU3NW39</accession>
<evidence type="ECO:0000256" key="2">
    <source>
        <dbReference type="ARBA" id="ARBA00006742"/>
    </source>
</evidence>
<evidence type="ECO:0000256" key="6">
    <source>
        <dbReference type="ARBA" id="ARBA00022927"/>
    </source>
</evidence>
<dbReference type="NCBIfam" id="TIGR00739">
    <property type="entry name" value="yajC"/>
    <property type="match status" value="1"/>
</dbReference>
<evidence type="ECO:0000256" key="5">
    <source>
        <dbReference type="ARBA" id="ARBA00022692"/>
    </source>
</evidence>
<evidence type="ECO:0000256" key="3">
    <source>
        <dbReference type="ARBA" id="ARBA00022448"/>
    </source>
</evidence>
<dbReference type="PANTHER" id="PTHR33909:SF1">
    <property type="entry name" value="SEC TRANSLOCON ACCESSORY COMPLEX SUBUNIT YAJC"/>
    <property type="match status" value="1"/>
</dbReference>
<comment type="caution">
    <text evidence="11">The sequence shown here is derived from an EMBL/GenBank/DDBJ whole genome shotgun (WGS) entry which is preliminary data.</text>
</comment>
<dbReference type="EMBL" id="JAUOZS010000001">
    <property type="protein sequence ID" value="MDT8901013.1"/>
    <property type="molecule type" value="Genomic_DNA"/>
</dbReference>
<evidence type="ECO:0000256" key="10">
    <source>
        <dbReference type="SAM" id="Phobius"/>
    </source>
</evidence>
<keyword evidence="4" id="KW-1003">Cell membrane</keyword>